<keyword evidence="1" id="KW-1133">Transmembrane helix</keyword>
<organism evidence="2 3">
    <name type="scientific">Ectobacillus ponti</name>
    <dbReference type="NCBI Taxonomy" id="2961894"/>
    <lineage>
        <taxon>Bacteria</taxon>
        <taxon>Bacillati</taxon>
        <taxon>Bacillota</taxon>
        <taxon>Bacilli</taxon>
        <taxon>Bacillales</taxon>
        <taxon>Bacillaceae</taxon>
        <taxon>Ectobacillus</taxon>
    </lineage>
</organism>
<sequence length="197" mass="23352">MGSLLYELCGMKLFSTISLHELLSEEREFYWYLHTYWYEHTYMTPRWWLLVILSVVCPIVWWKLVEKQRITEVTSFGLFYGVAAILLDSIGSNALVWAYPVRLTPYIYPQLYPYDVGIVMIPFMLLYQYFGHHFKLFVVSTGILSAFLSFVAEVVMEVLGIYKEITWKHIYSFPVYWLLGLICWGILAYFKKLESRG</sequence>
<feature type="transmembrane region" description="Helical" evidence="1">
    <location>
        <begin position="174"/>
        <end position="190"/>
    </location>
</feature>
<name>A0AA42BRB2_9BACI</name>
<accession>A0AA42BRB2</accession>
<evidence type="ECO:0000313" key="2">
    <source>
        <dbReference type="EMBL" id="MCP8967228.1"/>
    </source>
</evidence>
<evidence type="ECO:0000313" key="3">
    <source>
        <dbReference type="Proteomes" id="UP001156102"/>
    </source>
</evidence>
<feature type="transmembrane region" description="Helical" evidence="1">
    <location>
        <begin position="137"/>
        <end position="162"/>
    </location>
</feature>
<dbReference type="EMBL" id="JANCLT010000001">
    <property type="protein sequence ID" value="MCP8967228.1"/>
    <property type="molecule type" value="Genomic_DNA"/>
</dbReference>
<dbReference type="NCBIfam" id="NF041644">
    <property type="entry name" value="CBO0543_fam"/>
    <property type="match status" value="1"/>
</dbReference>
<dbReference type="AlphaFoldDB" id="A0AA42BRB2"/>
<keyword evidence="1" id="KW-0472">Membrane</keyword>
<dbReference type="RefSeq" id="WP_254756667.1">
    <property type="nucleotide sequence ID" value="NZ_JANCLT010000001.1"/>
</dbReference>
<gene>
    <name evidence="2" type="ORF">NK662_01575</name>
</gene>
<dbReference type="InterPro" id="IPR048147">
    <property type="entry name" value="CBO0543-like"/>
</dbReference>
<keyword evidence="3" id="KW-1185">Reference proteome</keyword>
<feature type="transmembrane region" description="Helical" evidence="1">
    <location>
        <begin position="77"/>
        <end position="99"/>
    </location>
</feature>
<evidence type="ECO:0000256" key="1">
    <source>
        <dbReference type="SAM" id="Phobius"/>
    </source>
</evidence>
<feature type="transmembrane region" description="Helical" evidence="1">
    <location>
        <begin position="111"/>
        <end position="130"/>
    </location>
</feature>
<protein>
    <submittedName>
        <fullName evidence="2">Uncharacterized protein</fullName>
    </submittedName>
</protein>
<dbReference type="Proteomes" id="UP001156102">
    <property type="component" value="Unassembled WGS sequence"/>
</dbReference>
<reference evidence="2" key="1">
    <citation type="submission" date="2022-07" db="EMBL/GenBank/DDBJ databases">
        <authorList>
            <person name="Li W.-J."/>
            <person name="Deng Q.-Q."/>
        </authorList>
    </citation>
    <scope>NUCLEOTIDE SEQUENCE</scope>
    <source>
        <strain evidence="2">SYSU M60031</strain>
    </source>
</reference>
<keyword evidence="1" id="KW-0812">Transmembrane</keyword>
<comment type="caution">
    <text evidence="2">The sequence shown here is derived from an EMBL/GenBank/DDBJ whole genome shotgun (WGS) entry which is preliminary data.</text>
</comment>
<feature type="transmembrane region" description="Helical" evidence="1">
    <location>
        <begin position="47"/>
        <end position="65"/>
    </location>
</feature>
<proteinExistence type="predicted"/>